<reference evidence="1" key="1">
    <citation type="submission" date="2018-02" db="EMBL/GenBank/DDBJ databases">
        <title>Rhizophora mucronata_Transcriptome.</title>
        <authorList>
            <person name="Meera S.P."/>
            <person name="Sreeshan A."/>
            <person name="Augustine A."/>
        </authorList>
    </citation>
    <scope>NUCLEOTIDE SEQUENCE</scope>
    <source>
        <tissue evidence="1">Leaf</tissue>
    </source>
</reference>
<name>A0A2P2L1K7_RHIMU</name>
<evidence type="ECO:0000313" key="1">
    <source>
        <dbReference type="EMBL" id="MBX11843.1"/>
    </source>
</evidence>
<accession>A0A2P2L1K7</accession>
<sequence>MLVHVMLLIWVEKLCISKQKTRILLLGDS</sequence>
<proteinExistence type="predicted"/>
<dbReference type="AlphaFoldDB" id="A0A2P2L1K7"/>
<organism evidence="1">
    <name type="scientific">Rhizophora mucronata</name>
    <name type="common">Asiatic mangrove</name>
    <dbReference type="NCBI Taxonomy" id="61149"/>
    <lineage>
        <taxon>Eukaryota</taxon>
        <taxon>Viridiplantae</taxon>
        <taxon>Streptophyta</taxon>
        <taxon>Embryophyta</taxon>
        <taxon>Tracheophyta</taxon>
        <taxon>Spermatophyta</taxon>
        <taxon>Magnoliopsida</taxon>
        <taxon>eudicotyledons</taxon>
        <taxon>Gunneridae</taxon>
        <taxon>Pentapetalae</taxon>
        <taxon>rosids</taxon>
        <taxon>fabids</taxon>
        <taxon>Malpighiales</taxon>
        <taxon>Rhizophoraceae</taxon>
        <taxon>Rhizophora</taxon>
    </lineage>
</organism>
<dbReference type="EMBL" id="GGEC01031359">
    <property type="protein sequence ID" value="MBX11843.1"/>
    <property type="molecule type" value="Transcribed_RNA"/>
</dbReference>
<protein>
    <submittedName>
        <fullName evidence="1">Uncharacterized protein</fullName>
    </submittedName>
</protein>